<comment type="caution">
    <text evidence="6">The sequence shown here is derived from an EMBL/GenBank/DDBJ whole genome shotgun (WGS) entry which is preliminary data.</text>
</comment>
<feature type="compositionally biased region" description="Polar residues" evidence="4">
    <location>
        <begin position="1"/>
        <end position="31"/>
    </location>
</feature>
<name>A0AAV6VG50_9ARAC</name>
<organism evidence="6 7">
    <name type="scientific">Oedothorax gibbosus</name>
    <dbReference type="NCBI Taxonomy" id="931172"/>
    <lineage>
        <taxon>Eukaryota</taxon>
        <taxon>Metazoa</taxon>
        <taxon>Ecdysozoa</taxon>
        <taxon>Arthropoda</taxon>
        <taxon>Chelicerata</taxon>
        <taxon>Arachnida</taxon>
        <taxon>Araneae</taxon>
        <taxon>Araneomorphae</taxon>
        <taxon>Entelegynae</taxon>
        <taxon>Araneoidea</taxon>
        <taxon>Linyphiidae</taxon>
        <taxon>Erigoninae</taxon>
        <taxon>Oedothorax</taxon>
    </lineage>
</organism>
<accession>A0AAV6VG50</accession>
<dbReference type="AlphaFoldDB" id="A0AAV6VG50"/>
<evidence type="ECO:0000256" key="3">
    <source>
        <dbReference type="PROSITE-ProRule" id="PRU00175"/>
    </source>
</evidence>
<gene>
    <name evidence="6" type="ORF">JTE90_002958</name>
</gene>
<evidence type="ECO:0000259" key="5">
    <source>
        <dbReference type="PROSITE" id="PS50089"/>
    </source>
</evidence>
<dbReference type="EMBL" id="JAFNEN010000080">
    <property type="protein sequence ID" value="KAG8195694.1"/>
    <property type="molecule type" value="Genomic_DNA"/>
</dbReference>
<dbReference type="SUPFAM" id="SSF57850">
    <property type="entry name" value="RING/U-box"/>
    <property type="match status" value="1"/>
</dbReference>
<evidence type="ECO:0000256" key="4">
    <source>
        <dbReference type="SAM" id="MobiDB-lite"/>
    </source>
</evidence>
<feature type="domain" description="RING-type" evidence="5">
    <location>
        <begin position="78"/>
        <end position="122"/>
    </location>
</feature>
<dbReference type="GO" id="GO:0008270">
    <property type="term" value="F:zinc ion binding"/>
    <property type="evidence" value="ECO:0007669"/>
    <property type="project" value="UniProtKB-KW"/>
</dbReference>
<keyword evidence="1 3" id="KW-0479">Metal-binding</keyword>
<protein>
    <recommendedName>
        <fullName evidence="5">RING-type domain-containing protein</fullName>
    </recommendedName>
</protein>
<evidence type="ECO:0000313" key="7">
    <source>
        <dbReference type="Proteomes" id="UP000827092"/>
    </source>
</evidence>
<reference evidence="6 7" key="1">
    <citation type="journal article" date="2022" name="Nat. Ecol. Evol.">
        <title>A masculinizing supergene underlies an exaggerated male reproductive morph in a spider.</title>
        <authorList>
            <person name="Hendrickx F."/>
            <person name="De Corte Z."/>
            <person name="Sonet G."/>
            <person name="Van Belleghem S.M."/>
            <person name="Kostlbacher S."/>
            <person name="Vangestel C."/>
        </authorList>
    </citation>
    <scope>NUCLEOTIDE SEQUENCE [LARGE SCALE GENOMIC DNA]</scope>
    <source>
        <strain evidence="6">W744_W776</strain>
    </source>
</reference>
<evidence type="ECO:0000256" key="2">
    <source>
        <dbReference type="ARBA" id="ARBA00022833"/>
    </source>
</evidence>
<keyword evidence="7" id="KW-1185">Reference proteome</keyword>
<feature type="region of interest" description="Disordered" evidence="4">
    <location>
        <begin position="1"/>
        <end position="36"/>
    </location>
</feature>
<dbReference type="InterPro" id="IPR013083">
    <property type="entry name" value="Znf_RING/FYVE/PHD"/>
</dbReference>
<keyword evidence="2" id="KW-0862">Zinc</keyword>
<evidence type="ECO:0000256" key="1">
    <source>
        <dbReference type="ARBA" id="ARBA00022771"/>
    </source>
</evidence>
<dbReference type="Pfam" id="PF13639">
    <property type="entry name" value="zf-RING_2"/>
    <property type="match status" value="1"/>
</dbReference>
<dbReference type="InterPro" id="IPR001841">
    <property type="entry name" value="Znf_RING"/>
</dbReference>
<dbReference type="Proteomes" id="UP000827092">
    <property type="component" value="Unassembled WGS sequence"/>
</dbReference>
<dbReference type="PROSITE" id="PS50089">
    <property type="entry name" value="ZF_RING_2"/>
    <property type="match status" value="1"/>
</dbReference>
<sequence length="232" mass="26143">MDPGSNEINPTGNTQSQTAGTLALTPSNSETPPYPYNLRNLPTRVTTTVQNTMNRTGPIRFKLPTEEIPEAELDDTKCGIRLKSAREYKLKRQPVAKTPCGRFFCIPCISKWKKYSTNCPSCGQAILMPGDARKLYMWGGFDNEHPPSRYWDRDSRDIPEHIRGETKQTGRCIAKKVKPSITPSPIRIHASVREYQEEKGCINISTNLQEDTNTYASCKSQDDLKCPNLIAF</sequence>
<proteinExistence type="predicted"/>
<evidence type="ECO:0000313" key="6">
    <source>
        <dbReference type="EMBL" id="KAG8195694.1"/>
    </source>
</evidence>
<keyword evidence="1 3" id="KW-0863">Zinc-finger</keyword>
<dbReference type="Gene3D" id="3.30.40.10">
    <property type="entry name" value="Zinc/RING finger domain, C3HC4 (zinc finger)"/>
    <property type="match status" value="1"/>
</dbReference>